<keyword evidence="2" id="KW-1185">Reference proteome</keyword>
<organism evidence="1 2">
    <name type="scientific">Bizionia echini</name>
    <dbReference type="NCBI Taxonomy" id="649333"/>
    <lineage>
        <taxon>Bacteria</taxon>
        <taxon>Pseudomonadati</taxon>
        <taxon>Bacteroidota</taxon>
        <taxon>Flavobacteriia</taxon>
        <taxon>Flavobacteriales</taxon>
        <taxon>Flavobacteriaceae</taxon>
        <taxon>Bizionia</taxon>
    </lineage>
</organism>
<dbReference type="OrthoDB" id="583214at2"/>
<reference evidence="2" key="1">
    <citation type="submission" date="2016-10" db="EMBL/GenBank/DDBJ databases">
        <authorList>
            <person name="Varghese N."/>
            <person name="Submissions S."/>
        </authorList>
    </citation>
    <scope>NUCLEOTIDE SEQUENCE [LARGE SCALE GENOMIC DNA]</scope>
    <source>
        <strain evidence="2">DSM 23925</strain>
    </source>
</reference>
<protein>
    <recommendedName>
        <fullName evidence="3">Glycyl-tRNA synthetase subunit alpha</fullName>
    </recommendedName>
</protein>
<gene>
    <name evidence="1" type="ORF">SAMN04487989_10214</name>
</gene>
<evidence type="ECO:0008006" key="3">
    <source>
        <dbReference type="Google" id="ProtNLM"/>
    </source>
</evidence>
<name>A0A1I5AFQ3_9FLAO</name>
<evidence type="ECO:0000313" key="2">
    <source>
        <dbReference type="Proteomes" id="UP000198705"/>
    </source>
</evidence>
<dbReference type="RefSeq" id="WP_092206813.1">
    <property type="nucleotide sequence ID" value="NZ_FOVN01000002.1"/>
</dbReference>
<dbReference type="EMBL" id="FOVN01000002">
    <property type="protein sequence ID" value="SFN61225.1"/>
    <property type="molecule type" value="Genomic_DNA"/>
</dbReference>
<dbReference type="STRING" id="649333.SAMN04487989_10214"/>
<dbReference type="Proteomes" id="UP000198705">
    <property type="component" value="Unassembled WGS sequence"/>
</dbReference>
<evidence type="ECO:0000313" key="1">
    <source>
        <dbReference type="EMBL" id="SFN61225.1"/>
    </source>
</evidence>
<accession>A0A1I5AFQ3</accession>
<dbReference type="AlphaFoldDB" id="A0A1I5AFQ3"/>
<proteinExistence type="predicted"/>
<sequence>MIRQLLFFCTWFITTITFGQTLHLYGGSGHDVYLGCLNCNSYDQDSIWNEYGTYGNSYNANSIWNAYGTYGNSYNAYSPWNSYSNTPPVVVDKDGNFYGYFTLNEYKAKRADFNLALTIYKYHDQIKNDVGAWYDKIFE</sequence>